<dbReference type="AlphaFoldDB" id="A0A3M6URX9"/>
<organism evidence="1 2">
    <name type="scientific">Pocillopora damicornis</name>
    <name type="common">Cauliflower coral</name>
    <name type="synonym">Millepora damicornis</name>
    <dbReference type="NCBI Taxonomy" id="46731"/>
    <lineage>
        <taxon>Eukaryota</taxon>
        <taxon>Metazoa</taxon>
        <taxon>Cnidaria</taxon>
        <taxon>Anthozoa</taxon>
        <taxon>Hexacorallia</taxon>
        <taxon>Scleractinia</taxon>
        <taxon>Astrocoeniina</taxon>
        <taxon>Pocilloporidae</taxon>
        <taxon>Pocillopora</taxon>
    </lineage>
</organism>
<dbReference type="Proteomes" id="UP000275408">
    <property type="component" value="Unassembled WGS sequence"/>
</dbReference>
<protein>
    <submittedName>
        <fullName evidence="1">Uncharacterized protein</fullName>
    </submittedName>
</protein>
<name>A0A3M6URX9_POCDA</name>
<reference evidence="1 2" key="1">
    <citation type="journal article" date="2018" name="Sci. Rep.">
        <title>Comparative analysis of the Pocillopora damicornis genome highlights role of immune system in coral evolution.</title>
        <authorList>
            <person name="Cunning R."/>
            <person name="Bay R.A."/>
            <person name="Gillette P."/>
            <person name="Baker A.C."/>
            <person name="Traylor-Knowles N."/>
        </authorList>
    </citation>
    <scope>NUCLEOTIDE SEQUENCE [LARGE SCALE GENOMIC DNA]</scope>
    <source>
        <strain evidence="1">RSMAS</strain>
        <tissue evidence="1">Whole animal</tissue>
    </source>
</reference>
<evidence type="ECO:0000313" key="2">
    <source>
        <dbReference type="Proteomes" id="UP000275408"/>
    </source>
</evidence>
<evidence type="ECO:0000313" key="1">
    <source>
        <dbReference type="EMBL" id="RMX56098.1"/>
    </source>
</evidence>
<gene>
    <name evidence="1" type="ORF">pdam_00010406</name>
</gene>
<comment type="caution">
    <text evidence="1">The sequence shown here is derived from an EMBL/GenBank/DDBJ whole genome shotgun (WGS) entry which is preliminary data.</text>
</comment>
<sequence length="241" mass="26676">MPLNDELPLSKGVSSRLRSVVGDVAVSWTLKSKYPPCGRSQNSRLGDCPIDNGNSSDIVVRLVVEWLRDENSRNDDAPRSGDFSWTKEVLSGLEDILPSEYVAPLTSGGGVSLDRPPLTGLGVDVSVDSSRMRNHSCLRKEHPRRCVNLSQGYHDPEVVSCESLSSMSGTWQGLKSNSSKLVKEISRKSKWFGMIPTGLLVSAMILPHTSYSEMKEDQRRLELSTQTRKPTKIFGRFAPQN</sequence>
<keyword evidence="2" id="KW-1185">Reference proteome</keyword>
<accession>A0A3M6URX9</accession>
<proteinExistence type="predicted"/>
<dbReference type="EMBL" id="RCHS01000927">
    <property type="protein sequence ID" value="RMX56098.1"/>
    <property type="molecule type" value="Genomic_DNA"/>
</dbReference>